<organism evidence="3 4">
    <name type="scientific">Cellulomonas oligotrophica</name>
    <dbReference type="NCBI Taxonomy" id="931536"/>
    <lineage>
        <taxon>Bacteria</taxon>
        <taxon>Bacillati</taxon>
        <taxon>Actinomycetota</taxon>
        <taxon>Actinomycetes</taxon>
        <taxon>Micrococcales</taxon>
        <taxon>Cellulomonadaceae</taxon>
        <taxon>Cellulomonas</taxon>
    </lineage>
</organism>
<dbReference type="InterPro" id="IPR029062">
    <property type="entry name" value="Class_I_gatase-like"/>
</dbReference>
<dbReference type="PANTHER" id="PTHR42695">
    <property type="entry name" value="GLUTAMINE AMIDOTRANSFERASE YLR126C-RELATED"/>
    <property type="match status" value="1"/>
</dbReference>
<dbReference type="PANTHER" id="PTHR42695:SF5">
    <property type="entry name" value="GLUTAMINE AMIDOTRANSFERASE YLR126C-RELATED"/>
    <property type="match status" value="1"/>
</dbReference>
<evidence type="ECO:0000313" key="2">
    <source>
        <dbReference type="EMBL" id="GIG31636.1"/>
    </source>
</evidence>
<dbReference type="GO" id="GO:0005829">
    <property type="term" value="C:cytosol"/>
    <property type="evidence" value="ECO:0007669"/>
    <property type="project" value="TreeGrafter"/>
</dbReference>
<name>A0A7Y9FC73_9CELL</name>
<evidence type="ECO:0000313" key="4">
    <source>
        <dbReference type="Proteomes" id="UP000577956"/>
    </source>
</evidence>
<evidence type="ECO:0000313" key="5">
    <source>
        <dbReference type="Proteomes" id="UP000618382"/>
    </source>
</evidence>
<reference evidence="2 5" key="2">
    <citation type="submission" date="2021-01" db="EMBL/GenBank/DDBJ databases">
        <title>Whole genome shotgun sequence of Cellulomonas oligotrophica NBRC 109435.</title>
        <authorList>
            <person name="Komaki H."/>
            <person name="Tamura T."/>
        </authorList>
    </citation>
    <scope>NUCLEOTIDE SEQUENCE [LARGE SCALE GENOMIC DNA]</scope>
    <source>
        <strain evidence="2 5">NBRC 109435</strain>
    </source>
</reference>
<dbReference type="PRINTS" id="PR00096">
    <property type="entry name" value="GATASE"/>
</dbReference>
<comment type="caution">
    <text evidence="3">The sequence shown here is derived from an EMBL/GenBank/DDBJ whole genome shotgun (WGS) entry which is preliminary data.</text>
</comment>
<dbReference type="GO" id="GO:0003922">
    <property type="term" value="F:GMP synthase (glutamine-hydrolyzing) activity"/>
    <property type="evidence" value="ECO:0007669"/>
    <property type="project" value="UniProtKB-EC"/>
</dbReference>
<feature type="domain" description="Glutamine amidotransferase" evidence="1">
    <location>
        <begin position="48"/>
        <end position="183"/>
    </location>
</feature>
<evidence type="ECO:0000313" key="3">
    <source>
        <dbReference type="EMBL" id="NYD84570.1"/>
    </source>
</evidence>
<dbReference type="Pfam" id="PF00117">
    <property type="entry name" value="GATase"/>
    <property type="match status" value="1"/>
</dbReference>
<evidence type="ECO:0000259" key="1">
    <source>
        <dbReference type="Pfam" id="PF00117"/>
    </source>
</evidence>
<accession>A0A7Y9FC73</accession>
<gene>
    <name evidence="3" type="ORF">BKA21_000119</name>
    <name evidence="2" type="ORF">Col01nite_07950</name>
</gene>
<dbReference type="InterPro" id="IPR044992">
    <property type="entry name" value="ChyE-like"/>
</dbReference>
<dbReference type="CDD" id="cd01741">
    <property type="entry name" value="GATase1_1"/>
    <property type="match status" value="1"/>
</dbReference>
<keyword evidence="5" id="KW-1185">Reference proteome</keyword>
<dbReference type="Proteomes" id="UP000618382">
    <property type="component" value="Unassembled WGS sequence"/>
</dbReference>
<proteinExistence type="predicted"/>
<sequence length="239" mass="24393">MTDVRPVLVLQHAPHEGLGRISPALGDVPYRVRTVLDDPQPRLPGVDALSGVVVMGGPMDADDVAGHPGLAAERALLAAAVDADVPVLGVCLGHQLLALALGARLHRRAGLEIGFAPVRLVADDPVVGALAPGTGEGSATVLHWHSDTVDLPAGATLLASSDVTQVQAFRAGSAVGVQFHPELDAALLDLWLRTPDMVAGLDEHEVDAIRSDGARHLPALAGPAAAAFGAFAGAVRARG</sequence>
<dbReference type="SUPFAM" id="SSF52317">
    <property type="entry name" value="Class I glutamine amidotransferase-like"/>
    <property type="match status" value="1"/>
</dbReference>
<dbReference type="Gene3D" id="3.40.50.880">
    <property type="match status" value="1"/>
</dbReference>
<reference evidence="3 4" key="1">
    <citation type="submission" date="2020-07" db="EMBL/GenBank/DDBJ databases">
        <title>Sequencing the genomes of 1000 actinobacteria strains.</title>
        <authorList>
            <person name="Klenk H.-P."/>
        </authorList>
    </citation>
    <scope>NUCLEOTIDE SEQUENCE [LARGE SCALE GENOMIC DNA]</scope>
    <source>
        <strain evidence="3 4">DSM 24482</strain>
    </source>
</reference>
<dbReference type="EC" id="6.3.5.2" evidence="3"/>
<dbReference type="InterPro" id="IPR017926">
    <property type="entry name" value="GATASE"/>
</dbReference>
<dbReference type="RefSeq" id="WP_140459089.1">
    <property type="nucleotide sequence ID" value="NZ_BAABFI010000004.1"/>
</dbReference>
<dbReference type="Proteomes" id="UP000577956">
    <property type="component" value="Unassembled WGS sequence"/>
</dbReference>
<dbReference type="AlphaFoldDB" id="A0A7Y9FC73"/>
<dbReference type="PROSITE" id="PS51273">
    <property type="entry name" value="GATASE_TYPE_1"/>
    <property type="match status" value="1"/>
</dbReference>
<dbReference type="EMBL" id="JACCBK010000001">
    <property type="protein sequence ID" value="NYD84570.1"/>
    <property type="molecule type" value="Genomic_DNA"/>
</dbReference>
<dbReference type="EMBL" id="BONN01000002">
    <property type="protein sequence ID" value="GIG31636.1"/>
    <property type="molecule type" value="Genomic_DNA"/>
</dbReference>
<keyword evidence="3" id="KW-0436">Ligase</keyword>
<protein>
    <submittedName>
        <fullName evidence="3">GMP synthase (Glutamine-hydrolyzing)</fullName>
        <ecNumber evidence="3">6.3.5.2</ecNumber>
    </submittedName>
</protein>